<dbReference type="InterPro" id="IPR000760">
    <property type="entry name" value="Inositol_monophosphatase-like"/>
</dbReference>
<evidence type="ECO:0008006" key="4">
    <source>
        <dbReference type="Google" id="ProtNLM"/>
    </source>
</evidence>
<dbReference type="AlphaFoldDB" id="A0A7C4NK36"/>
<dbReference type="EMBL" id="DTCK01000013">
    <property type="protein sequence ID" value="HGQ35528.1"/>
    <property type="molecule type" value="Genomic_DNA"/>
</dbReference>
<dbReference type="PANTHER" id="PTHR20854">
    <property type="entry name" value="INOSITOL MONOPHOSPHATASE"/>
    <property type="match status" value="1"/>
</dbReference>
<evidence type="ECO:0000256" key="1">
    <source>
        <dbReference type="PIRSR" id="PIRSR600760-2"/>
    </source>
</evidence>
<keyword evidence="1" id="KW-0479">Metal-binding</keyword>
<keyword evidence="1" id="KW-0460">Magnesium</keyword>
<dbReference type="GO" id="GO:0007165">
    <property type="term" value="P:signal transduction"/>
    <property type="evidence" value="ECO:0007669"/>
    <property type="project" value="TreeGrafter"/>
</dbReference>
<gene>
    <name evidence="3" type="ORF">ENU08_00340</name>
    <name evidence="2" type="ORF">ENU41_02465</name>
</gene>
<dbReference type="GO" id="GO:0006020">
    <property type="term" value="P:inositol metabolic process"/>
    <property type="evidence" value="ECO:0007669"/>
    <property type="project" value="TreeGrafter"/>
</dbReference>
<feature type="binding site" evidence="1">
    <location>
        <position position="84"/>
    </location>
    <ligand>
        <name>Mg(2+)</name>
        <dbReference type="ChEBI" id="CHEBI:18420"/>
        <label>1</label>
        <note>catalytic</note>
    </ligand>
</feature>
<reference evidence="3" key="1">
    <citation type="journal article" date="2020" name="mSystems">
        <title>Genome- and Community-Level Interaction Insights into Carbon Utilization and Element Cycling Functions of Hydrothermarchaeota in Hydrothermal Sediment.</title>
        <authorList>
            <person name="Zhou Z."/>
            <person name="Liu Y."/>
            <person name="Xu W."/>
            <person name="Pan J."/>
            <person name="Luo Z.H."/>
            <person name="Li M."/>
        </authorList>
    </citation>
    <scope>NUCLEOTIDE SEQUENCE [LARGE SCALE GENOMIC DNA]</scope>
    <source>
        <strain evidence="3">SpSt-637</strain>
        <strain evidence="2">SpSt-667</strain>
    </source>
</reference>
<dbReference type="Gene3D" id="3.30.540.10">
    <property type="entry name" value="Fructose-1,6-Bisphosphatase, subunit A, domain 1"/>
    <property type="match status" value="1"/>
</dbReference>
<dbReference type="Pfam" id="PF00459">
    <property type="entry name" value="Inositol_P"/>
    <property type="match status" value="1"/>
</dbReference>
<proteinExistence type="predicted"/>
<dbReference type="SUPFAM" id="SSF56655">
    <property type="entry name" value="Carbohydrate phosphatase"/>
    <property type="match status" value="1"/>
</dbReference>
<accession>A0A7C4NK36</accession>
<comment type="caution">
    <text evidence="3">The sequence shown here is derived from an EMBL/GenBank/DDBJ whole genome shotgun (WGS) entry which is preliminary data.</text>
</comment>
<feature type="binding site" evidence="1">
    <location>
        <position position="67"/>
    </location>
    <ligand>
        <name>Mg(2+)</name>
        <dbReference type="ChEBI" id="CHEBI:18420"/>
        <label>1</label>
        <note>catalytic</note>
    </ligand>
</feature>
<dbReference type="EMBL" id="DTBD01000005">
    <property type="protein sequence ID" value="HGQ63689.1"/>
    <property type="molecule type" value="Genomic_DNA"/>
</dbReference>
<dbReference type="Gene3D" id="3.40.190.80">
    <property type="match status" value="1"/>
</dbReference>
<dbReference type="GO" id="GO:0008934">
    <property type="term" value="F:inositol monophosphate 1-phosphatase activity"/>
    <property type="evidence" value="ECO:0007669"/>
    <property type="project" value="TreeGrafter"/>
</dbReference>
<dbReference type="PANTHER" id="PTHR20854:SF4">
    <property type="entry name" value="INOSITOL-1-MONOPHOSPHATASE-RELATED"/>
    <property type="match status" value="1"/>
</dbReference>
<feature type="binding site" evidence="1">
    <location>
        <position position="214"/>
    </location>
    <ligand>
        <name>Mg(2+)</name>
        <dbReference type="ChEBI" id="CHEBI:18420"/>
        <label>1</label>
        <note>catalytic</note>
    </ligand>
</feature>
<feature type="binding site" evidence="1">
    <location>
        <position position="87"/>
    </location>
    <ligand>
        <name>Mg(2+)</name>
        <dbReference type="ChEBI" id="CHEBI:18420"/>
        <label>1</label>
        <note>catalytic</note>
    </ligand>
</feature>
<sequence>MNYAHLENKVLMCIEKTRNYLLSGSAPDKTIGYNPYGDVSKVFDLEAEDILVNCLANEIKDIVIIGEEKGVRAYGSAKYIAIIDPVDGSRNFEADIPWSSISVAVGLNKGSRTCLRDIVIAIVSEIQRYRVYIYDNIQTKILGSNIGRRDNPKGIVLGYFDSINSLRALEMYMKSYGESKVLRSLGSAALDIVSVGLGNAEVFIDIRNKLRNFDVAAALRIALALGSQAYVFGYSDPLDIPIDVVVKVSCIVGFNEEYLENALKVLQRITSPDYTS</sequence>
<evidence type="ECO:0000313" key="3">
    <source>
        <dbReference type="EMBL" id="HGQ63689.1"/>
    </source>
</evidence>
<evidence type="ECO:0000313" key="2">
    <source>
        <dbReference type="EMBL" id="HGQ35528.1"/>
    </source>
</evidence>
<name>A0A7C4NK36_9CREN</name>
<organism evidence="3">
    <name type="scientific">Ignisphaera aggregans</name>
    <dbReference type="NCBI Taxonomy" id="334771"/>
    <lineage>
        <taxon>Archaea</taxon>
        <taxon>Thermoproteota</taxon>
        <taxon>Thermoprotei</taxon>
        <taxon>Desulfurococcales</taxon>
        <taxon>Desulfurococcaceae</taxon>
        <taxon>Ignisphaera</taxon>
    </lineage>
</organism>
<dbReference type="GO" id="GO:0046872">
    <property type="term" value="F:metal ion binding"/>
    <property type="evidence" value="ECO:0007669"/>
    <property type="project" value="UniProtKB-KW"/>
</dbReference>
<comment type="cofactor">
    <cofactor evidence="1">
        <name>Mg(2+)</name>
        <dbReference type="ChEBI" id="CHEBI:18420"/>
    </cofactor>
</comment>
<protein>
    <recommendedName>
        <fullName evidence="4">Inositol monophosphatase</fullName>
    </recommendedName>
</protein>